<dbReference type="GO" id="GO:0009276">
    <property type="term" value="C:Gram-negative-bacterium-type cell wall"/>
    <property type="evidence" value="ECO:0007669"/>
    <property type="project" value="InterPro"/>
</dbReference>
<evidence type="ECO:0000256" key="11">
    <source>
        <dbReference type="SAM" id="Phobius"/>
    </source>
</evidence>
<dbReference type="Gene3D" id="3.30.420.380">
    <property type="match status" value="1"/>
</dbReference>
<evidence type="ECO:0000313" key="14">
    <source>
        <dbReference type="EMBL" id="PWG01522.1"/>
    </source>
</evidence>
<dbReference type="InterPro" id="IPR007812">
    <property type="entry name" value="T2SS_protein-GspL"/>
</dbReference>
<comment type="caution">
    <text evidence="14">The sequence shown here is derived from an EMBL/GenBank/DDBJ whole genome shotgun (WGS) entry which is preliminary data.</text>
</comment>
<feature type="domain" description="GspL periplasmic" evidence="13">
    <location>
        <begin position="218"/>
        <end position="368"/>
    </location>
</feature>
<evidence type="ECO:0000256" key="8">
    <source>
        <dbReference type="ARBA" id="ARBA00022989"/>
    </source>
</evidence>
<keyword evidence="7" id="KW-0653">Protein transport</keyword>
<dbReference type="NCBIfam" id="TIGR01709">
    <property type="entry name" value="typeII_sec_gspL"/>
    <property type="match status" value="1"/>
</dbReference>
<keyword evidence="6 11" id="KW-0812">Transmembrane</keyword>
<evidence type="ECO:0000256" key="4">
    <source>
        <dbReference type="ARBA" id="ARBA00022475"/>
    </source>
</evidence>
<dbReference type="Pfam" id="PF12693">
    <property type="entry name" value="GspL_C"/>
    <property type="match status" value="1"/>
</dbReference>
<dbReference type="Gene3D" id="3.30.1360.100">
    <property type="entry name" value="General secretion pathway protein M, EpsM"/>
    <property type="match status" value="1"/>
</dbReference>
<feature type="domain" description="GspL cytoplasmic actin-ATPase-like" evidence="12">
    <location>
        <begin position="35"/>
        <end position="147"/>
    </location>
</feature>
<feature type="transmembrane region" description="Helical" evidence="11">
    <location>
        <begin position="221"/>
        <end position="244"/>
    </location>
</feature>
<accession>A0A2U2IZK3</accession>
<evidence type="ECO:0000256" key="6">
    <source>
        <dbReference type="ARBA" id="ARBA00022692"/>
    </source>
</evidence>
<evidence type="ECO:0000259" key="13">
    <source>
        <dbReference type="Pfam" id="PF12693"/>
    </source>
</evidence>
<comment type="similarity">
    <text evidence="2">Belongs to the GSP L family.</text>
</comment>
<evidence type="ECO:0000256" key="2">
    <source>
        <dbReference type="ARBA" id="ARBA00005318"/>
    </source>
</evidence>
<name>A0A2U2IZK3_9SPHN</name>
<keyword evidence="4" id="KW-1003">Cell membrane</keyword>
<organism evidence="14 15">
    <name type="scientific">Allosphingosinicella humi</name>
    <dbReference type="NCBI Taxonomy" id="2068657"/>
    <lineage>
        <taxon>Bacteria</taxon>
        <taxon>Pseudomonadati</taxon>
        <taxon>Pseudomonadota</taxon>
        <taxon>Alphaproteobacteria</taxon>
        <taxon>Sphingomonadales</taxon>
        <taxon>Sphingomonadaceae</taxon>
        <taxon>Allosphingosinicella</taxon>
    </lineage>
</organism>
<dbReference type="GO" id="GO:0015628">
    <property type="term" value="P:protein secretion by the type II secretion system"/>
    <property type="evidence" value="ECO:0007669"/>
    <property type="project" value="InterPro"/>
</dbReference>
<evidence type="ECO:0000256" key="3">
    <source>
        <dbReference type="ARBA" id="ARBA00022448"/>
    </source>
</evidence>
<dbReference type="InterPro" id="IPR025691">
    <property type="entry name" value="GspL_pp_dom"/>
</dbReference>
<sequence length="369" mass="38480">MSVSDVLLIFLGRREGVDGWLRLRDGAVVARGTGLEGLPDLADPLRIVAAVPGDAVAIHRFELPEGLAPAQAAAAARLMAAEVSAQPVSEMHVAVGAGREGDALRLVALVPALAMADWLGRLQAQGLDPDSVIPEPLLLTAPDEGFRRYDRGELPLYRGRNEAFSIEPDLAALVVGDAPVETIGDEAFERGLGDTIAAPAVDLRQGAFAKRRRWAIDWKRLRRTALVAAGILLLTLAIQIASIFRYTFAADALEAEAAEVAAGVLPGSGPVTDPARQLDSRLAQLGGGGAGFDTLASGLIAGIRATPNVQLTALVFDREGSLRATVQGDTPAAFSALEQRIEASGFEVDVGPARSGGGQPTAELTVRAS</sequence>
<gene>
    <name evidence="14" type="ORF">DF286_00545</name>
</gene>
<evidence type="ECO:0000256" key="5">
    <source>
        <dbReference type="ARBA" id="ARBA00022519"/>
    </source>
</evidence>
<dbReference type="Pfam" id="PF05134">
    <property type="entry name" value="T2SSL"/>
    <property type="match status" value="1"/>
</dbReference>
<dbReference type="OrthoDB" id="7432052at2"/>
<dbReference type="GO" id="GO:0005886">
    <property type="term" value="C:plasma membrane"/>
    <property type="evidence" value="ECO:0007669"/>
    <property type="project" value="UniProtKB-SubCell"/>
</dbReference>
<keyword evidence="9 11" id="KW-0472">Membrane</keyword>
<dbReference type="PIRSF" id="PIRSF015761">
    <property type="entry name" value="Protein_L"/>
    <property type="match status" value="1"/>
</dbReference>
<dbReference type="EMBL" id="QFFF01000001">
    <property type="protein sequence ID" value="PWG01522.1"/>
    <property type="molecule type" value="Genomic_DNA"/>
</dbReference>
<evidence type="ECO:0000313" key="15">
    <source>
        <dbReference type="Proteomes" id="UP000245916"/>
    </source>
</evidence>
<evidence type="ECO:0000256" key="9">
    <source>
        <dbReference type="ARBA" id="ARBA00023136"/>
    </source>
</evidence>
<protein>
    <submittedName>
        <fullName evidence="14">General secretion pathway protein GspL</fullName>
    </submittedName>
</protein>
<proteinExistence type="inferred from homology"/>
<keyword evidence="3" id="KW-0813">Transport</keyword>
<keyword evidence="5" id="KW-0997">Cell inner membrane</keyword>
<feature type="region of interest" description="Disordered" evidence="10">
    <location>
        <begin position="348"/>
        <end position="369"/>
    </location>
</feature>
<evidence type="ECO:0000256" key="7">
    <source>
        <dbReference type="ARBA" id="ARBA00022927"/>
    </source>
</evidence>
<dbReference type="InterPro" id="IPR043129">
    <property type="entry name" value="ATPase_NBD"/>
</dbReference>
<reference evidence="14 15" key="1">
    <citation type="submission" date="2018-05" db="EMBL/GenBank/DDBJ databases">
        <title>Genome of Sphingosinicella humi QZX222.</title>
        <authorList>
            <person name="Qiao Z."/>
            <person name="Wang G."/>
        </authorList>
    </citation>
    <scope>NUCLEOTIDE SEQUENCE [LARGE SCALE GENOMIC DNA]</scope>
    <source>
        <strain evidence="14 15">QZX222</strain>
    </source>
</reference>
<dbReference type="SUPFAM" id="SSF53067">
    <property type="entry name" value="Actin-like ATPase domain"/>
    <property type="match status" value="1"/>
</dbReference>
<dbReference type="InterPro" id="IPR024230">
    <property type="entry name" value="GspL_cyto_dom"/>
</dbReference>
<dbReference type="Proteomes" id="UP000245916">
    <property type="component" value="Unassembled WGS sequence"/>
</dbReference>
<evidence type="ECO:0000256" key="10">
    <source>
        <dbReference type="SAM" id="MobiDB-lite"/>
    </source>
</evidence>
<keyword evidence="15" id="KW-1185">Reference proteome</keyword>
<keyword evidence="8 11" id="KW-1133">Transmembrane helix</keyword>
<dbReference type="GO" id="GO:0015627">
    <property type="term" value="C:type II protein secretion system complex"/>
    <property type="evidence" value="ECO:0007669"/>
    <property type="project" value="InterPro"/>
</dbReference>
<evidence type="ECO:0000256" key="1">
    <source>
        <dbReference type="ARBA" id="ARBA00004377"/>
    </source>
</evidence>
<evidence type="ECO:0000259" key="12">
    <source>
        <dbReference type="Pfam" id="PF05134"/>
    </source>
</evidence>
<dbReference type="AlphaFoldDB" id="A0A2U2IZK3"/>
<comment type="subcellular location">
    <subcellularLocation>
        <location evidence="1">Cell inner membrane</location>
        <topology evidence="1">Single-pass membrane protein</topology>
    </subcellularLocation>
</comment>